<dbReference type="SUPFAM" id="SSF54236">
    <property type="entry name" value="Ubiquitin-like"/>
    <property type="match status" value="2"/>
</dbReference>
<dbReference type="OrthoDB" id="428577at2759"/>
<gene>
    <name evidence="2" type="ORF">AOQ84DRAFT_382138</name>
</gene>
<protein>
    <recommendedName>
        <fullName evidence="1">Ubiquitin-like domain-containing protein</fullName>
    </recommendedName>
</protein>
<evidence type="ECO:0000313" key="3">
    <source>
        <dbReference type="Proteomes" id="UP000250140"/>
    </source>
</evidence>
<feature type="domain" description="Ubiquitin-like" evidence="1">
    <location>
        <begin position="14"/>
        <end position="88"/>
    </location>
</feature>
<dbReference type="Pfam" id="PF00240">
    <property type="entry name" value="ubiquitin"/>
    <property type="match status" value="2"/>
</dbReference>
<dbReference type="EMBL" id="KV750844">
    <property type="protein sequence ID" value="OCL02942.1"/>
    <property type="molecule type" value="Genomic_DNA"/>
</dbReference>
<accession>A0A8E2JMW5</accession>
<dbReference type="CDD" id="cd17039">
    <property type="entry name" value="Ubl_ubiquitin_like"/>
    <property type="match status" value="1"/>
</dbReference>
<dbReference type="InterPro" id="IPR000626">
    <property type="entry name" value="Ubiquitin-like_dom"/>
</dbReference>
<dbReference type="PROSITE" id="PS50053">
    <property type="entry name" value="UBIQUITIN_2"/>
    <property type="match status" value="2"/>
</dbReference>
<evidence type="ECO:0000259" key="1">
    <source>
        <dbReference type="PROSITE" id="PS50053"/>
    </source>
</evidence>
<reference evidence="2 3" key="1">
    <citation type="journal article" date="2016" name="Nat. Commun.">
        <title>Ectomycorrhizal ecology is imprinted in the genome of the dominant symbiotic fungus Cenococcum geophilum.</title>
        <authorList>
            <consortium name="DOE Joint Genome Institute"/>
            <person name="Peter M."/>
            <person name="Kohler A."/>
            <person name="Ohm R.A."/>
            <person name="Kuo A."/>
            <person name="Krutzmann J."/>
            <person name="Morin E."/>
            <person name="Arend M."/>
            <person name="Barry K.W."/>
            <person name="Binder M."/>
            <person name="Choi C."/>
            <person name="Clum A."/>
            <person name="Copeland A."/>
            <person name="Grisel N."/>
            <person name="Haridas S."/>
            <person name="Kipfer T."/>
            <person name="LaButti K."/>
            <person name="Lindquist E."/>
            <person name="Lipzen A."/>
            <person name="Maire R."/>
            <person name="Meier B."/>
            <person name="Mihaltcheva S."/>
            <person name="Molinier V."/>
            <person name="Murat C."/>
            <person name="Poggeler S."/>
            <person name="Quandt C.A."/>
            <person name="Sperisen C."/>
            <person name="Tritt A."/>
            <person name="Tisserant E."/>
            <person name="Crous P.W."/>
            <person name="Henrissat B."/>
            <person name="Nehls U."/>
            <person name="Egli S."/>
            <person name="Spatafora J.W."/>
            <person name="Grigoriev I.V."/>
            <person name="Martin F.M."/>
        </authorList>
    </citation>
    <scope>NUCLEOTIDE SEQUENCE [LARGE SCALE GENOMIC DNA]</scope>
    <source>
        <strain evidence="2 3">CBS 207.34</strain>
    </source>
</reference>
<dbReference type="InterPro" id="IPR029071">
    <property type="entry name" value="Ubiquitin-like_domsf"/>
</dbReference>
<dbReference type="Gene3D" id="3.10.20.90">
    <property type="entry name" value="Phosphatidylinositol 3-kinase Catalytic Subunit, Chain A, domain 1"/>
    <property type="match status" value="2"/>
</dbReference>
<sequence>MSPVIMDGLSDMYDEILVEAIDGSEQFSFSGLFKNMSVLRFKHVVAQRFSRAVNRQVDVKEFQLYTRGEVMEDSRTLISYDLKDGCTITRVDLIDETPTELKPKPKENNDELPPYSEALKGKVLKNVFIQDTDKTYTLNNVPVNTTVEELGKRLNEEKGLDPDYLRLIFNGKQMRKGFKLVDLDVQEDSTLIILVRFPGGDRITI</sequence>
<keyword evidence="3" id="KW-1185">Reference proteome</keyword>
<proteinExistence type="predicted"/>
<dbReference type="PANTHER" id="PTHR10666">
    <property type="entry name" value="UBIQUITIN"/>
    <property type="match status" value="1"/>
</dbReference>
<organism evidence="2 3">
    <name type="scientific">Glonium stellatum</name>
    <dbReference type="NCBI Taxonomy" id="574774"/>
    <lineage>
        <taxon>Eukaryota</taxon>
        <taxon>Fungi</taxon>
        <taxon>Dikarya</taxon>
        <taxon>Ascomycota</taxon>
        <taxon>Pezizomycotina</taxon>
        <taxon>Dothideomycetes</taxon>
        <taxon>Pleosporomycetidae</taxon>
        <taxon>Gloniales</taxon>
        <taxon>Gloniaceae</taxon>
        <taxon>Glonium</taxon>
    </lineage>
</organism>
<feature type="domain" description="Ubiquitin-like" evidence="1">
    <location>
        <begin position="125"/>
        <end position="200"/>
    </location>
</feature>
<dbReference type="InterPro" id="IPR019956">
    <property type="entry name" value="Ubiquitin_dom"/>
</dbReference>
<dbReference type="AlphaFoldDB" id="A0A8E2JMW5"/>
<dbReference type="InterPro" id="IPR050158">
    <property type="entry name" value="Ubiquitin_ubiquitin-like"/>
</dbReference>
<name>A0A8E2JMW5_9PEZI</name>
<evidence type="ECO:0000313" key="2">
    <source>
        <dbReference type="EMBL" id="OCL02942.1"/>
    </source>
</evidence>
<dbReference type="Proteomes" id="UP000250140">
    <property type="component" value="Unassembled WGS sequence"/>
</dbReference>
<dbReference type="PRINTS" id="PR00348">
    <property type="entry name" value="UBIQUITIN"/>
</dbReference>